<name>A0A4Y9FSA1_9MICO</name>
<keyword evidence="2 4" id="KW-0378">Hydrolase</keyword>
<dbReference type="SUPFAM" id="SSF55031">
    <property type="entry name" value="Bacterial exopeptidase dimerisation domain"/>
    <property type="match status" value="1"/>
</dbReference>
<dbReference type="InterPro" id="IPR002933">
    <property type="entry name" value="Peptidase_M20"/>
</dbReference>
<dbReference type="Gene3D" id="3.40.630.10">
    <property type="entry name" value="Zn peptidases"/>
    <property type="match status" value="1"/>
</dbReference>
<protein>
    <submittedName>
        <fullName evidence="4">M20/M25/M40 family metallo-hydrolase</fullName>
    </submittedName>
</protein>
<dbReference type="PANTHER" id="PTHR43808">
    <property type="entry name" value="ACETYLORNITHINE DEACETYLASE"/>
    <property type="match status" value="1"/>
</dbReference>
<proteinExistence type="predicted"/>
<keyword evidence="1" id="KW-0479">Metal-binding</keyword>
<evidence type="ECO:0000313" key="4">
    <source>
        <dbReference type="EMBL" id="TFU32109.1"/>
    </source>
</evidence>
<evidence type="ECO:0000259" key="3">
    <source>
        <dbReference type="Pfam" id="PF07687"/>
    </source>
</evidence>
<dbReference type="PANTHER" id="PTHR43808:SF9">
    <property type="entry name" value="BLL0789 PROTEIN"/>
    <property type="match status" value="1"/>
</dbReference>
<dbReference type="GO" id="GO:0016787">
    <property type="term" value="F:hydrolase activity"/>
    <property type="evidence" value="ECO:0007669"/>
    <property type="project" value="UniProtKB-KW"/>
</dbReference>
<dbReference type="InterPro" id="IPR011650">
    <property type="entry name" value="Peptidase_M20_dimer"/>
</dbReference>
<evidence type="ECO:0000313" key="5">
    <source>
        <dbReference type="Proteomes" id="UP000298358"/>
    </source>
</evidence>
<dbReference type="Gene3D" id="3.30.70.360">
    <property type="match status" value="1"/>
</dbReference>
<dbReference type="OrthoDB" id="9783294at2"/>
<accession>A0A4Y9FSA1</accession>
<dbReference type="Pfam" id="PF07687">
    <property type="entry name" value="M20_dimer"/>
    <property type="match status" value="1"/>
</dbReference>
<dbReference type="EMBL" id="SPQB01000035">
    <property type="protein sequence ID" value="TFU32109.1"/>
    <property type="molecule type" value="Genomic_DNA"/>
</dbReference>
<sequence length="380" mass="39269">MTDDQRIRIAAETAAERSKAVERLLELVRIESPSRHRDASARIADALALEYRALGGAVVRTDDEEGSHLVVDWAGEGAPLLLIGHSDTVWPIGTIDGAVPLVETADAIAGPGVFDMKSGLVVIETAMRIANRLGRRRAVRLVVTADEEIGSPRSRVLVESAASGAVGAIGFESPHTDGSLKIGRRGSTRLRVDVVGREAHAALDPGAGVSAADELIDQLLVIRDDIARISAQGREVLCNVGSIVAPGKANVVNAAASAELGLRFIDHATEREVLASLGELSPIRPGAAIACAVLSNRPAWLASAADAAFGQRLSEAAGVDLGGRPAAGAGDVNFVAALGIPAVDGFGPRGRGAHAVDEQIVTSALSERIEQLVGILLAVA</sequence>
<reference evidence="4 5" key="1">
    <citation type="submission" date="2019-03" db="EMBL/GenBank/DDBJ databases">
        <title>Diversity of the mouse oral microbiome.</title>
        <authorList>
            <person name="Joseph S."/>
            <person name="Aduse-Opoku J."/>
            <person name="Curtis M."/>
            <person name="Wade W."/>
            <person name="Hashim A."/>
        </authorList>
    </citation>
    <scope>NUCLEOTIDE SEQUENCE [LARGE SCALE GENOMIC DNA]</scope>
    <source>
        <strain evidence="4 5">P1012</strain>
    </source>
</reference>
<evidence type="ECO:0000256" key="1">
    <source>
        <dbReference type="ARBA" id="ARBA00022723"/>
    </source>
</evidence>
<dbReference type="InterPro" id="IPR050072">
    <property type="entry name" value="Peptidase_M20A"/>
</dbReference>
<gene>
    <name evidence="4" type="ORF">E4U02_12220</name>
</gene>
<dbReference type="AlphaFoldDB" id="A0A4Y9FSA1"/>
<organism evidence="4 5">
    <name type="scientific">Microbacterium paludicola</name>
    <dbReference type="NCBI Taxonomy" id="300019"/>
    <lineage>
        <taxon>Bacteria</taxon>
        <taxon>Bacillati</taxon>
        <taxon>Actinomycetota</taxon>
        <taxon>Actinomycetes</taxon>
        <taxon>Micrococcales</taxon>
        <taxon>Microbacteriaceae</taxon>
        <taxon>Microbacterium</taxon>
    </lineage>
</organism>
<dbReference type="SUPFAM" id="SSF53187">
    <property type="entry name" value="Zn-dependent exopeptidases"/>
    <property type="match status" value="1"/>
</dbReference>
<keyword evidence="5" id="KW-1185">Reference proteome</keyword>
<dbReference type="GO" id="GO:0046872">
    <property type="term" value="F:metal ion binding"/>
    <property type="evidence" value="ECO:0007669"/>
    <property type="project" value="UniProtKB-KW"/>
</dbReference>
<feature type="domain" description="Peptidase M20 dimerisation" evidence="3">
    <location>
        <begin position="182"/>
        <end position="277"/>
    </location>
</feature>
<dbReference type="Pfam" id="PF01546">
    <property type="entry name" value="Peptidase_M20"/>
    <property type="match status" value="1"/>
</dbReference>
<dbReference type="Proteomes" id="UP000298358">
    <property type="component" value="Unassembled WGS sequence"/>
</dbReference>
<comment type="caution">
    <text evidence="4">The sequence shown here is derived from an EMBL/GenBank/DDBJ whole genome shotgun (WGS) entry which is preliminary data.</text>
</comment>
<evidence type="ECO:0000256" key="2">
    <source>
        <dbReference type="ARBA" id="ARBA00022801"/>
    </source>
</evidence>
<dbReference type="InterPro" id="IPR036264">
    <property type="entry name" value="Bact_exopeptidase_dim_dom"/>
</dbReference>
<dbReference type="RefSeq" id="WP_135115117.1">
    <property type="nucleotide sequence ID" value="NZ_JADGLL010000035.1"/>
</dbReference>